<dbReference type="HOGENOM" id="CLU_2976956_0_0_10"/>
<organism evidence="2 3">
    <name type="scientific">Sphingobacterium spiritivorum ATCC 33300</name>
    <dbReference type="NCBI Taxonomy" id="525372"/>
    <lineage>
        <taxon>Bacteria</taxon>
        <taxon>Pseudomonadati</taxon>
        <taxon>Bacteroidota</taxon>
        <taxon>Sphingobacteriia</taxon>
        <taxon>Sphingobacteriales</taxon>
        <taxon>Sphingobacteriaceae</taxon>
        <taxon>Sphingobacterium</taxon>
    </lineage>
</organism>
<evidence type="ECO:0000313" key="2">
    <source>
        <dbReference type="EMBL" id="EEI90417.1"/>
    </source>
</evidence>
<evidence type="ECO:0000259" key="1">
    <source>
        <dbReference type="Pfam" id="PF10543"/>
    </source>
</evidence>
<dbReference type="AlphaFoldDB" id="C2G348"/>
<protein>
    <recommendedName>
        <fullName evidence="1">KilA-N DNA-binding domain-containing protein</fullName>
    </recommendedName>
</protein>
<dbReference type="Proteomes" id="UP000006241">
    <property type="component" value="Unassembled WGS sequence"/>
</dbReference>
<feature type="domain" description="KilA-N DNA-binding" evidence="1">
    <location>
        <begin position="19"/>
        <end position="43"/>
    </location>
</feature>
<proteinExistence type="predicted"/>
<dbReference type="InterPro" id="IPR018873">
    <property type="entry name" value="KilA-N_DNA-bd_domain"/>
</dbReference>
<gene>
    <name evidence="2" type="ORF">HMPREF0765_4004</name>
</gene>
<accession>C2G348</accession>
<sequence length="58" mass="6847">MNRKENIQNVLSDEVLIDKIYLIRGQRIILDRDLAQLYNVEIQTGFPKILSLKYLIQS</sequence>
<name>C2G348_SPHSI</name>
<dbReference type="Pfam" id="PF10543">
    <property type="entry name" value="ORF6N"/>
    <property type="match status" value="1"/>
</dbReference>
<evidence type="ECO:0000313" key="3">
    <source>
        <dbReference type="Proteomes" id="UP000006241"/>
    </source>
</evidence>
<comment type="caution">
    <text evidence="2">The sequence shown here is derived from an EMBL/GenBank/DDBJ whole genome shotgun (WGS) entry which is preliminary data.</text>
</comment>
<dbReference type="EMBL" id="ACHB01000091">
    <property type="protein sequence ID" value="EEI90417.1"/>
    <property type="molecule type" value="Genomic_DNA"/>
</dbReference>
<reference evidence="2 3" key="1">
    <citation type="submission" date="2009-01" db="EMBL/GenBank/DDBJ databases">
        <authorList>
            <person name="Qin X."/>
            <person name="Bachman B."/>
            <person name="Battles P."/>
            <person name="Bell A."/>
            <person name="Bess C."/>
            <person name="Bickham C."/>
            <person name="Chaboub L."/>
            <person name="Chen D."/>
            <person name="Coyle M."/>
            <person name="Deiros D.R."/>
            <person name="Dinh H."/>
            <person name="Forbes L."/>
            <person name="Fowler G."/>
            <person name="Francisco L."/>
            <person name="Fu Q."/>
            <person name="Gubbala S."/>
            <person name="Hale W."/>
            <person name="Han Y."/>
            <person name="Hemphill L."/>
            <person name="Highlander S.K."/>
            <person name="Hirani K."/>
            <person name="Hogues M."/>
            <person name="Jackson L."/>
            <person name="Jakkamsetti A."/>
            <person name="Javaid M."/>
            <person name="Jiang H."/>
            <person name="Korchina V."/>
            <person name="Kovar C."/>
            <person name="Lara F."/>
            <person name="Lee S."/>
            <person name="Mata R."/>
            <person name="Mathew T."/>
            <person name="Moen C."/>
            <person name="Morales K."/>
            <person name="Munidasa M."/>
            <person name="Nazareth L."/>
            <person name="Ngo R."/>
            <person name="Nguyen L."/>
            <person name="Okwuonu G."/>
            <person name="Ongeri F."/>
            <person name="Patil S."/>
            <person name="Petrosino J."/>
            <person name="Pham C."/>
            <person name="Pham P."/>
            <person name="Pu L.-L."/>
            <person name="Puazo M."/>
            <person name="Raj R."/>
            <person name="Reid J."/>
            <person name="Rouhana J."/>
            <person name="Saada N."/>
            <person name="Shang Y."/>
            <person name="Simmons D."/>
            <person name="Thornton R."/>
            <person name="Warren J."/>
            <person name="Weissenberger G."/>
            <person name="Zhang J."/>
            <person name="Zhang L."/>
            <person name="Zhou C."/>
            <person name="Zhu D."/>
            <person name="Muzny D."/>
            <person name="Worley K."/>
            <person name="Gibbs R."/>
        </authorList>
    </citation>
    <scope>NUCLEOTIDE SEQUENCE [LARGE SCALE GENOMIC DNA]</scope>
    <source>
        <strain evidence="2 3">ATCC 33300</strain>
    </source>
</reference>